<proteinExistence type="predicted"/>
<keyword evidence="1" id="KW-1133">Transmembrane helix</keyword>
<evidence type="ECO:0000313" key="3">
    <source>
        <dbReference type="Proteomes" id="UP000244093"/>
    </source>
</evidence>
<dbReference type="EMBL" id="NBVN01000001">
    <property type="protein sequence ID" value="PUA34066.1"/>
    <property type="molecule type" value="Genomic_DNA"/>
</dbReference>
<evidence type="ECO:0008006" key="4">
    <source>
        <dbReference type="Google" id="ProtNLM"/>
    </source>
</evidence>
<feature type="transmembrane region" description="Helical" evidence="1">
    <location>
        <begin position="82"/>
        <end position="100"/>
    </location>
</feature>
<dbReference type="InterPro" id="IPR009339">
    <property type="entry name" value="DUF998"/>
</dbReference>
<gene>
    <name evidence="2" type="ORF">B7O98_00955</name>
</gene>
<keyword evidence="1" id="KW-0472">Membrane</keyword>
<evidence type="ECO:0000313" key="2">
    <source>
        <dbReference type="EMBL" id="PUA34066.1"/>
    </source>
</evidence>
<feature type="transmembrane region" description="Helical" evidence="1">
    <location>
        <begin position="12"/>
        <end position="35"/>
    </location>
</feature>
<dbReference type="Pfam" id="PF06197">
    <property type="entry name" value="DUF998"/>
    <property type="match status" value="1"/>
</dbReference>
<dbReference type="Proteomes" id="UP000244093">
    <property type="component" value="Unassembled WGS sequence"/>
</dbReference>
<dbReference type="PANTHER" id="PTHR42241">
    <property type="entry name" value="HYPOTHETICAL MEMBRANE PROTEIN, CONSERVED, DUF998 FAMILY"/>
    <property type="match status" value="1"/>
</dbReference>
<reference evidence="2 3" key="1">
    <citation type="journal article" date="2018" name="Syst. Appl. Microbiol.">
        <title>A new symbiotic nanoarchaeote (Candidatus Nanoclepta minutus) and its host (Zestosphaera tikiterensis gen. nov., sp. nov.) from a New Zealand hot spring.</title>
        <authorList>
            <person name="St John E."/>
            <person name="Liu Y."/>
            <person name="Podar M."/>
            <person name="Stott M.B."/>
            <person name="Meneghin J."/>
            <person name="Chen Z."/>
            <person name="Lagutin K."/>
            <person name="Mitchell K."/>
            <person name="Reysenbach A.L."/>
        </authorList>
    </citation>
    <scope>NUCLEOTIDE SEQUENCE [LARGE SCALE GENOMIC DNA]</scope>
    <source>
        <strain evidence="2">NZ3</strain>
    </source>
</reference>
<sequence length="189" mass="20912">MHKLSRCNVWLMLSLAAIAIPLLFIALAALLSGWFNIYNNALSDLGHAVRSNVALIFNLGLSLGGLLLVITSIGCIFRRYRVLSYVGVLVGYSLTLVAVFDEVYGRLHFIVSVAFFLSLAIMLITYMAVFKKVTPIPSLVVSVLAWYAHLTYRIPRGAAIPELISIFATMPFYIDVVLRSLKPCDEQQG</sequence>
<keyword evidence="1" id="KW-0812">Transmembrane</keyword>
<protein>
    <recommendedName>
        <fullName evidence="4">DUF998 domain-containing protein</fullName>
    </recommendedName>
</protein>
<name>A0A2R7Y9A8_9CREN</name>
<feature type="transmembrane region" description="Helical" evidence="1">
    <location>
        <begin position="55"/>
        <end position="77"/>
    </location>
</feature>
<evidence type="ECO:0000256" key="1">
    <source>
        <dbReference type="SAM" id="Phobius"/>
    </source>
</evidence>
<dbReference type="PANTHER" id="PTHR42241:SF2">
    <property type="entry name" value="HYPOTHETICAL MEMBRANE PROTEIN, CONSERVED, DUF998 FAMILY"/>
    <property type="match status" value="1"/>
</dbReference>
<feature type="transmembrane region" description="Helical" evidence="1">
    <location>
        <begin position="106"/>
        <end position="129"/>
    </location>
</feature>
<accession>A0A2R7Y9A8</accession>
<dbReference type="AlphaFoldDB" id="A0A2R7Y9A8"/>
<comment type="caution">
    <text evidence="2">The sequence shown here is derived from an EMBL/GenBank/DDBJ whole genome shotgun (WGS) entry which is preliminary data.</text>
</comment>
<organism evidence="2 3">
    <name type="scientific">Zestosphaera tikiterensis</name>
    <dbReference type="NCBI Taxonomy" id="1973259"/>
    <lineage>
        <taxon>Archaea</taxon>
        <taxon>Thermoproteota</taxon>
        <taxon>Thermoprotei</taxon>
        <taxon>Desulfurococcales</taxon>
        <taxon>Desulfurococcaceae</taxon>
        <taxon>Zestosphaera</taxon>
    </lineage>
</organism>